<dbReference type="InterPro" id="IPR036390">
    <property type="entry name" value="WH_DNA-bd_sf"/>
</dbReference>
<dbReference type="AlphaFoldDB" id="M0ACF6"/>
<comment type="caution">
    <text evidence="3">The sequence shown here is derived from an EMBL/GenBank/DDBJ whole genome shotgun (WGS) entry which is preliminary data.</text>
</comment>
<dbReference type="EMBL" id="AOIL01000009">
    <property type="protein sequence ID" value="ELY96445.1"/>
    <property type="molecule type" value="Genomic_DNA"/>
</dbReference>
<dbReference type="InterPro" id="IPR013561">
    <property type="entry name" value="FilR1_middle_dom"/>
</dbReference>
<evidence type="ECO:0000259" key="1">
    <source>
        <dbReference type="Pfam" id="PF08350"/>
    </source>
</evidence>
<gene>
    <name evidence="3" type="ORF">C484_01995</name>
</gene>
<feature type="domain" description="Methanogenesis regulatory protein FilR1 middle" evidence="1">
    <location>
        <begin position="123"/>
        <end position="252"/>
    </location>
</feature>
<dbReference type="InterPro" id="IPR036388">
    <property type="entry name" value="WH-like_DNA-bd_sf"/>
</dbReference>
<evidence type="ECO:0000313" key="3">
    <source>
        <dbReference type="EMBL" id="ELY96445.1"/>
    </source>
</evidence>
<dbReference type="PATRIC" id="fig|1230458.4.peg.391"/>
<evidence type="ECO:0000259" key="2">
    <source>
        <dbReference type="Pfam" id="PF25213"/>
    </source>
</evidence>
<evidence type="ECO:0000313" key="4">
    <source>
        <dbReference type="Proteomes" id="UP000011648"/>
    </source>
</evidence>
<dbReference type="Proteomes" id="UP000011648">
    <property type="component" value="Unassembled WGS sequence"/>
</dbReference>
<protein>
    <submittedName>
        <fullName evidence="3">Transcriptional regulator</fullName>
    </submittedName>
</protein>
<accession>M0ACF6</accession>
<dbReference type="Pfam" id="PF25213">
    <property type="entry name" value="HVO_A0261_N"/>
    <property type="match status" value="1"/>
</dbReference>
<dbReference type="Pfam" id="PF08350">
    <property type="entry name" value="FilR1_middle"/>
    <property type="match status" value="1"/>
</dbReference>
<dbReference type="InterPro" id="IPR057527">
    <property type="entry name" value="HVO_A0261-like_N"/>
</dbReference>
<dbReference type="SUPFAM" id="SSF46785">
    <property type="entry name" value="Winged helix' DNA-binding domain"/>
    <property type="match status" value="1"/>
</dbReference>
<keyword evidence="4" id="KW-1185">Reference proteome</keyword>
<dbReference type="Gene3D" id="1.10.10.10">
    <property type="entry name" value="Winged helix-like DNA-binding domain superfamily/Winged helix DNA-binding domain"/>
    <property type="match status" value="1"/>
</dbReference>
<proteinExistence type="predicted"/>
<sequence length="264" mass="29600">MDSALDEIEFLALSANRVETLRVLSHDAYTRRELQAEIDASQPTLSRVLNDLQKRRWVSYDGDTYTATATGELVAEAFTNLWDTLDAEADLREIIEWLPTEEMEFDFRCLTDATITTPSQMRPNAPVQRILSLLSGSEQVSIFSYAFNEQSLDIIREHVIGGDQHFTGVFSPTAVDAIAQDSMLRQPLQELVAADGAEIRLHEDRIPYAVTIADDVVHFMLRDEAGVLQGAIDTDNEAVVSWAREKHAQYWQNAAPLSSADLLE</sequence>
<organism evidence="3 4">
    <name type="scientific">Natrialba taiwanensis DSM 12281</name>
    <dbReference type="NCBI Taxonomy" id="1230458"/>
    <lineage>
        <taxon>Archaea</taxon>
        <taxon>Methanobacteriati</taxon>
        <taxon>Methanobacteriota</taxon>
        <taxon>Stenosarchaea group</taxon>
        <taxon>Halobacteria</taxon>
        <taxon>Halobacteriales</taxon>
        <taxon>Natrialbaceae</taxon>
        <taxon>Natrialba</taxon>
    </lineage>
</organism>
<feature type="domain" description="HVO-A0261-like N-terminal" evidence="2">
    <location>
        <begin position="6"/>
        <end position="89"/>
    </location>
</feature>
<reference evidence="3 4" key="1">
    <citation type="journal article" date="2014" name="PLoS Genet.">
        <title>Phylogenetically driven sequencing of extremely halophilic archaea reveals strategies for static and dynamic osmo-response.</title>
        <authorList>
            <person name="Becker E.A."/>
            <person name="Seitzer P.M."/>
            <person name="Tritt A."/>
            <person name="Larsen D."/>
            <person name="Krusor M."/>
            <person name="Yao A.I."/>
            <person name="Wu D."/>
            <person name="Madern D."/>
            <person name="Eisen J.A."/>
            <person name="Darling A.E."/>
            <person name="Facciotti M.T."/>
        </authorList>
    </citation>
    <scope>NUCLEOTIDE SEQUENCE [LARGE SCALE GENOMIC DNA]</scope>
    <source>
        <strain evidence="3 4">DSM 12281</strain>
    </source>
</reference>
<name>M0ACF6_9EURY</name>
<dbReference type="RefSeq" id="WP_006824304.1">
    <property type="nucleotide sequence ID" value="NZ_AOIL01000009.1"/>
</dbReference>
<dbReference type="OrthoDB" id="330490at2157"/>